<keyword evidence="2" id="KW-0645">Protease</keyword>
<evidence type="ECO:0000256" key="1">
    <source>
        <dbReference type="ARBA" id="ARBA00007074"/>
    </source>
</evidence>
<evidence type="ECO:0000256" key="2">
    <source>
        <dbReference type="ARBA" id="ARBA00022670"/>
    </source>
</evidence>
<keyword evidence="7" id="KW-1185">Reference proteome</keyword>
<reference evidence="6" key="1">
    <citation type="journal article" date="2014" name="Int. J. Syst. Evol. Microbiol.">
        <title>Complete genome sequence of Corynebacterium casei LMG S-19264T (=DSM 44701T), isolated from a smear-ripened cheese.</title>
        <authorList>
            <consortium name="US DOE Joint Genome Institute (JGI-PGF)"/>
            <person name="Walter F."/>
            <person name="Albersmeier A."/>
            <person name="Kalinowski J."/>
            <person name="Ruckert C."/>
        </authorList>
    </citation>
    <scope>NUCLEOTIDE SEQUENCE</scope>
    <source>
        <strain evidence="6">CGMCC 1.12426</strain>
    </source>
</reference>
<evidence type="ECO:0000259" key="5">
    <source>
        <dbReference type="PROSITE" id="PS51935"/>
    </source>
</evidence>
<name>A0A916TKC1_9HYPH</name>
<dbReference type="Pfam" id="PF00877">
    <property type="entry name" value="NLPC_P60"/>
    <property type="match status" value="1"/>
</dbReference>
<dbReference type="EMBL" id="BMFA01000006">
    <property type="protein sequence ID" value="GGB51036.1"/>
    <property type="molecule type" value="Genomic_DNA"/>
</dbReference>
<dbReference type="InterPro" id="IPR038765">
    <property type="entry name" value="Papain-like_cys_pep_sf"/>
</dbReference>
<dbReference type="NCBIfam" id="TIGR02219">
    <property type="entry name" value="phage_NlpC_fam"/>
    <property type="match status" value="1"/>
</dbReference>
<dbReference type="AlphaFoldDB" id="A0A916TKC1"/>
<gene>
    <name evidence="6" type="ORF">GCM10011316_23890</name>
</gene>
<dbReference type="Gene3D" id="3.90.1720.10">
    <property type="entry name" value="endopeptidase domain like (from Nostoc punctiforme)"/>
    <property type="match status" value="1"/>
</dbReference>
<dbReference type="PROSITE" id="PS51935">
    <property type="entry name" value="NLPC_P60"/>
    <property type="match status" value="1"/>
</dbReference>
<evidence type="ECO:0000313" key="7">
    <source>
        <dbReference type="Proteomes" id="UP000605148"/>
    </source>
</evidence>
<organism evidence="6 7">
    <name type="scientific">Roseibium aquae</name>
    <dbReference type="NCBI Taxonomy" id="1323746"/>
    <lineage>
        <taxon>Bacteria</taxon>
        <taxon>Pseudomonadati</taxon>
        <taxon>Pseudomonadota</taxon>
        <taxon>Alphaproteobacteria</taxon>
        <taxon>Hyphomicrobiales</taxon>
        <taxon>Stappiaceae</taxon>
        <taxon>Roseibium</taxon>
    </lineage>
</organism>
<dbReference type="GO" id="GO:0006508">
    <property type="term" value="P:proteolysis"/>
    <property type="evidence" value="ECO:0007669"/>
    <property type="project" value="UniProtKB-KW"/>
</dbReference>
<proteinExistence type="inferred from homology"/>
<comment type="similarity">
    <text evidence="1">Belongs to the peptidase C40 family.</text>
</comment>
<dbReference type="RefSeq" id="WP_150496149.1">
    <property type="nucleotide sequence ID" value="NZ_BMFA01000006.1"/>
</dbReference>
<protein>
    <submittedName>
        <fullName evidence="6">Peptidase</fullName>
    </submittedName>
</protein>
<evidence type="ECO:0000256" key="3">
    <source>
        <dbReference type="ARBA" id="ARBA00022801"/>
    </source>
</evidence>
<sequence length="149" mass="16233">MAARLSPEFGARVLVEARSWIGTPYRHQASTKGAGADCLGLVRGVWRALYGAEPQELPPYSADWAESGGPETLLEAGQRWLTTCDPASARPGDILVFRWRDSAPAKHAGVLSAPDRLIHAYERVGVVESPLVPAWRRRIAAVFAFPETV</sequence>
<dbReference type="Proteomes" id="UP000605148">
    <property type="component" value="Unassembled WGS sequence"/>
</dbReference>
<keyword evidence="3" id="KW-0378">Hydrolase</keyword>
<evidence type="ECO:0000313" key="6">
    <source>
        <dbReference type="EMBL" id="GGB51036.1"/>
    </source>
</evidence>
<reference evidence="6" key="2">
    <citation type="submission" date="2020-09" db="EMBL/GenBank/DDBJ databases">
        <authorList>
            <person name="Sun Q."/>
            <person name="Zhou Y."/>
        </authorList>
    </citation>
    <scope>NUCLEOTIDE SEQUENCE</scope>
    <source>
        <strain evidence="6">CGMCC 1.12426</strain>
    </source>
</reference>
<dbReference type="SUPFAM" id="SSF54001">
    <property type="entry name" value="Cysteine proteinases"/>
    <property type="match status" value="1"/>
</dbReference>
<dbReference type="GO" id="GO:0008234">
    <property type="term" value="F:cysteine-type peptidase activity"/>
    <property type="evidence" value="ECO:0007669"/>
    <property type="project" value="UniProtKB-KW"/>
</dbReference>
<accession>A0A916TKC1</accession>
<comment type="caution">
    <text evidence="6">The sequence shown here is derived from an EMBL/GenBank/DDBJ whole genome shotgun (WGS) entry which is preliminary data.</text>
</comment>
<dbReference type="InterPro" id="IPR011929">
    <property type="entry name" value="Phage_pept_NlpC/P60"/>
</dbReference>
<evidence type="ECO:0000256" key="4">
    <source>
        <dbReference type="ARBA" id="ARBA00022807"/>
    </source>
</evidence>
<keyword evidence="4" id="KW-0788">Thiol protease</keyword>
<dbReference type="OrthoDB" id="6058745at2"/>
<feature type="domain" description="NlpC/P60" evidence="5">
    <location>
        <begin position="7"/>
        <end position="146"/>
    </location>
</feature>
<dbReference type="InterPro" id="IPR000064">
    <property type="entry name" value="NLP_P60_dom"/>
</dbReference>